<dbReference type="EMBL" id="BONK01000008">
    <property type="protein sequence ID" value="GIG21780.1"/>
    <property type="molecule type" value="Genomic_DNA"/>
</dbReference>
<protein>
    <submittedName>
        <fullName evidence="2">Uncharacterized protein</fullName>
    </submittedName>
</protein>
<proteinExistence type="predicted"/>
<evidence type="ECO:0000256" key="1">
    <source>
        <dbReference type="SAM" id="MobiDB-lite"/>
    </source>
</evidence>
<name>A0A919P3W0_9CELL</name>
<feature type="region of interest" description="Disordered" evidence="1">
    <location>
        <begin position="36"/>
        <end position="80"/>
    </location>
</feature>
<evidence type="ECO:0000313" key="2">
    <source>
        <dbReference type="EMBL" id="GIG21780.1"/>
    </source>
</evidence>
<evidence type="ECO:0000313" key="3">
    <source>
        <dbReference type="Proteomes" id="UP000632740"/>
    </source>
</evidence>
<sequence>MGDDARVTGSWIRTPEEDHDGVAVYRARGSNLPPSRLRRGLELADDGTMTELGIGRDDTETRRTGRWSAPSPGRLVLTGEGEAPGRTLRVVRLEEDRLEVVEEL</sequence>
<dbReference type="RefSeq" id="WP_203754759.1">
    <property type="nucleotide sequence ID" value="NZ_BONK01000008.1"/>
</dbReference>
<reference evidence="2" key="1">
    <citation type="submission" date="2021-01" db="EMBL/GenBank/DDBJ databases">
        <title>Whole genome shotgun sequence of Cellulomonas chitinilytica NBRC 110799.</title>
        <authorList>
            <person name="Komaki H."/>
            <person name="Tamura T."/>
        </authorList>
    </citation>
    <scope>NUCLEOTIDE SEQUENCE</scope>
    <source>
        <strain evidence="2">NBRC 110799</strain>
    </source>
</reference>
<accession>A0A919P3W0</accession>
<feature type="compositionally biased region" description="Basic and acidic residues" evidence="1">
    <location>
        <begin position="54"/>
        <end position="63"/>
    </location>
</feature>
<dbReference type="AlphaFoldDB" id="A0A919P3W0"/>
<gene>
    <name evidence="2" type="ORF">Cch01nite_25040</name>
</gene>
<dbReference type="Proteomes" id="UP000632740">
    <property type="component" value="Unassembled WGS sequence"/>
</dbReference>
<organism evidence="2 3">
    <name type="scientific">Cellulomonas chitinilytica</name>
    <dbReference type="NCBI Taxonomy" id="398759"/>
    <lineage>
        <taxon>Bacteria</taxon>
        <taxon>Bacillati</taxon>
        <taxon>Actinomycetota</taxon>
        <taxon>Actinomycetes</taxon>
        <taxon>Micrococcales</taxon>
        <taxon>Cellulomonadaceae</taxon>
        <taxon>Cellulomonas</taxon>
    </lineage>
</organism>
<comment type="caution">
    <text evidence="2">The sequence shown here is derived from an EMBL/GenBank/DDBJ whole genome shotgun (WGS) entry which is preliminary data.</text>
</comment>
<keyword evidence="3" id="KW-1185">Reference proteome</keyword>